<reference evidence="1 2" key="1">
    <citation type="journal article" date="2018" name="Arch. Microbiol.">
        <title>New insights into the metabolic potential of the phototrophic purple bacterium Rhodopila globiformis DSM 161(T) from its draft genome sequence and evidence for a vanadium-dependent nitrogenase.</title>
        <authorList>
            <person name="Imhoff J.F."/>
            <person name="Rahn T."/>
            <person name="Kunzel S."/>
            <person name="Neulinger S.C."/>
        </authorList>
    </citation>
    <scope>NUCLEOTIDE SEQUENCE [LARGE SCALE GENOMIC DNA]</scope>
    <source>
        <strain evidence="1 2">DSM 16996</strain>
    </source>
</reference>
<protein>
    <submittedName>
        <fullName evidence="1">Uncharacterized protein</fullName>
    </submittedName>
</protein>
<name>A0A2S6NF14_9HYPH</name>
<dbReference type="OrthoDB" id="543755at2"/>
<keyword evidence="2" id="KW-1185">Reference proteome</keyword>
<dbReference type="AlphaFoldDB" id="A0A2S6NF14"/>
<gene>
    <name evidence="1" type="ORF">CCR94_02565</name>
</gene>
<dbReference type="Proteomes" id="UP000239089">
    <property type="component" value="Unassembled WGS sequence"/>
</dbReference>
<evidence type="ECO:0000313" key="2">
    <source>
        <dbReference type="Proteomes" id="UP000239089"/>
    </source>
</evidence>
<dbReference type="RefSeq" id="WP_104506323.1">
    <property type="nucleotide sequence ID" value="NZ_JACIGC010000022.1"/>
</dbReference>
<proteinExistence type="predicted"/>
<accession>A0A2S6NF14</accession>
<dbReference type="EMBL" id="NHSJ01000026">
    <property type="protein sequence ID" value="PPQ33218.1"/>
    <property type="molecule type" value="Genomic_DNA"/>
</dbReference>
<comment type="caution">
    <text evidence="1">The sequence shown here is derived from an EMBL/GenBank/DDBJ whole genome shotgun (WGS) entry which is preliminary data.</text>
</comment>
<organism evidence="1 2">
    <name type="scientific">Rhodoblastus sphagnicola</name>
    <dbReference type="NCBI Taxonomy" id="333368"/>
    <lineage>
        <taxon>Bacteria</taxon>
        <taxon>Pseudomonadati</taxon>
        <taxon>Pseudomonadota</taxon>
        <taxon>Alphaproteobacteria</taxon>
        <taxon>Hyphomicrobiales</taxon>
        <taxon>Rhodoblastaceae</taxon>
        <taxon>Rhodoblastus</taxon>
    </lineage>
</organism>
<sequence length="286" mass="31525">MKIVIYERTAQNRCEVEFIHEKLAPGLSVCGDDVEISLAKYVDCDVAVLLWSPRNGLEERARAARAVRNLHPKNLLILETPLIRSVKQWHFRVGFDHVHRGGRFVSGDLPDDRATAMGLILAPWKTGDAGPIIVAGQLPGDFSLDGLDINEWAIDVAGHVQRASKRLVVIRPHPFDVSNDLILAGAALGIEISRQPLHHDLARAGTWIAYTSGSAIDAVMAGVPTICMSEANFAWDVSAHSLARLEKPWTGDRSQWLANLAYTQWTNDEIGGGLCWRSLRDLVEMG</sequence>
<evidence type="ECO:0000313" key="1">
    <source>
        <dbReference type="EMBL" id="PPQ33218.1"/>
    </source>
</evidence>